<proteinExistence type="predicted"/>
<dbReference type="EMBL" id="MTYJ01000356">
    <property type="protein sequence ID" value="OWA53920.1"/>
    <property type="molecule type" value="Genomic_DNA"/>
</dbReference>
<evidence type="ECO:0000256" key="1">
    <source>
        <dbReference type="SAM" id="SignalP"/>
    </source>
</evidence>
<protein>
    <submittedName>
        <fullName evidence="2">Uncharacterized protein</fullName>
    </submittedName>
</protein>
<feature type="chain" id="PRO_5040810421" evidence="1">
    <location>
        <begin position="21"/>
        <end position="169"/>
    </location>
</feature>
<accession>A0A9X6NHE0</accession>
<evidence type="ECO:0000313" key="3">
    <source>
        <dbReference type="Proteomes" id="UP000192578"/>
    </source>
</evidence>
<dbReference type="AlphaFoldDB" id="A0A9X6NHE0"/>
<feature type="signal peptide" evidence="1">
    <location>
        <begin position="1"/>
        <end position="20"/>
    </location>
</feature>
<sequence>MAISSISLILLSCSVGITLAQFSGGFPFNLVPGGLRIPFIGGGQQALGGLGTAGTLGSGLGATMAGQGGWGGAAQAPVQQLALPVQQTSNNGWGSQPAVQQSLAAPIQQQLIPQPIVQQLAAPVQQSGWGSQPAAAPVVIPQAQAPTVQAPVATNSGWGSGAKSGYGVV</sequence>
<reference evidence="3" key="1">
    <citation type="submission" date="2017-01" db="EMBL/GenBank/DDBJ databases">
        <title>Comparative genomics of anhydrobiosis in the tardigrade Hypsibius dujardini.</title>
        <authorList>
            <person name="Yoshida Y."/>
            <person name="Koutsovoulos G."/>
            <person name="Laetsch D."/>
            <person name="Stevens L."/>
            <person name="Kumar S."/>
            <person name="Horikawa D."/>
            <person name="Ishino K."/>
            <person name="Komine S."/>
            <person name="Tomita M."/>
            <person name="Blaxter M."/>
            <person name="Arakawa K."/>
        </authorList>
    </citation>
    <scope>NUCLEOTIDE SEQUENCE [LARGE SCALE GENOMIC DNA]</scope>
    <source>
        <strain evidence="3">Z151</strain>
    </source>
</reference>
<name>A0A9X6NHE0_HYPEX</name>
<organism evidence="2 3">
    <name type="scientific">Hypsibius exemplaris</name>
    <name type="common">Freshwater tardigrade</name>
    <dbReference type="NCBI Taxonomy" id="2072580"/>
    <lineage>
        <taxon>Eukaryota</taxon>
        <taxon>Metazoa</taxon>
        <taxon>Ecdysozoa</taxon>
        <taxon>Tardigrada</taxon>
        <taxon>Eutardigrada</taxon>
        <taxon>Parachela</taxon>
        <taxon>Hypsibioidea</taxon>
        <taxon>Hypsibiidae</taxon>
        <taxon>Hypsibius</taxon>
    </lineage>
</organism>
<gene>
    <name evidence="2" type="ORF">BV898_18342</name>
</gene>
<evidence type="ECO:0000313" key="2">
    <source>
        <dbReference type="EMBL" id="OWA53920.1"/>
    </source>
</evidence>
<comment type="caution">
    <text evidence="2">The sequence shown here is derived from an EMBL/GenBank/DDBJ whole genome shotgun (WGS) entry which is preliminary data.</text>
</comment>
<keyword evidence="3" id="KW-1185">Reference proteome</keyword>
<dbReference type="Proteomes" id="UP000192578">
    <property type="component" value="Unassembled WGS sequence"/>
</dbReference>
<keyword evidence="1" id="KW-0732">Signal</keyword>